<feature type="transmembrane region" description="Helical" evidence="1">
    <location>
        <begin position="17"/>
        <end position="35"/>
    </location>
</feature>
<evidence type="ECO:0000313" key="2">
    <source>
        <dbReference type="EMBL" id="MBK1815794.1"/>
    </source>
</evidence>
<dbReference type="AlphaFoldDB" id="A0A934R606"/>
<comment type="caution">
    <text evidence="2">The sequence shown here is derived from an EMBL/GenBank/DDBJ whole genome shotgun (WGS) entry which is preliminary data.</text>
</comment>
<accession>A0A934R606</accession>
<dbReference type="RefSeq" id="WP_200350750.1">
    <property type="nucleotide sequence ID" value="NZ_BAABHZ010000008.1"/>
</dbReference>
<feature type="transmembrane region" description="Helical" evidence="1">
    <location>
        <begin position="210"/>
        <end position="230"/>
    </location>
</feature>
<reference evidence="2" key="1">
    <citation type="submission" date="2021-01" db="EMBL/GenBank/DDBJ databases">
        <title>Modified the classification status of verrucomicrobia.</title>
        <authorList>
            <person name="Feng X."/>
        </authorList>
    </citation>
    <scope>NUCLEOTIDE SEQUENCE</scope>
    <source>
        <strain evidence="2">JCM 18052</strain>
    </source>
</reference>
<feature type="transmembrane region" description="Helical" evidence="1">
    <location>
        <begin position="130"/>
        <end position="150"/>
    </location>
</feature>
<feature type="transmembrane region" description="Helical" evidence="1">
    <location>
        <begin position="47"/>
        <end position="65"/>
    </location>
</feature>
<gene>
    <name evidence="2" type="ORF">JIN84_09205</name>
</gene>
<name>A0A934R606_9BACT</name>
<keyword evidence="1" id="KW-0472">Membrane</keyword>
<dbReference type="NCBIfam" id="TIGR02206">
    <property type="entry name" value="intg_mem_TP0381"/>
    <property type="match status" value="1"/>
</dbReference>
<feature type="transmembrane region" description="Helical" evidence="1">
    <location>
        <begin position="77"/>
        <end position="95"/>
    </location>
</feature>
<dbReference type="InterPro" id="IPR011737">
    <property type="entry name" value="CHP02206_TP0381"/>
</dbReference>
<sequence length="234" mass="25892">MIAAITPQAFHPFSQQHYAALAVGAVVAAAFLLAGKRGEASRRRATLLLAFINFSVYPLSLAAWLSLDQEKAWDNLLPFHLCDVAAIAAGVALVTRRPLFCALTYFWGLAATIQGLITPALTVGFPAPPYMMFFVHHFAVVIAALYLPIITGWRPKLPMWRSPLEVMGWSVLYLFFAMTVNKLLGSNFAFATHPPSNPSLIDHLGPWPWYLFSMLGLATVFYLLLALPFVGRKR</sequence>
<keyword evidence="3" id="KW-1185">Reference proteome</keyword>
<keyword evidence="1" id="KW-1133">Transmembrane helix</keyword>
<proteinExistence type="predicted"/>
<evidence type="ECO:0000313" key="3">
    <source>
        <dbReference type="Proteomes" id="UP000600139"/>
    </source>
</evidence>
<organism evidence="2 3">
    <name type="scientific">Luteolibacter yonseiensis</name>
    <dbReference type="NCBI Taxonomy" id="1144680"/>
    <lineage>
        <taxon>Bacteria</taxon>
        <taxon>Pseudomonadati</taxon>
        <taxon>Verrucomicrobiota</taxon>
        <taxon>Verrucomicrobiia</taxon>
        <taxon>Verrucomicrobiales</taxon>
        <taxon>Verrucomicrobiaceae</taxon>
        <taxon>Luteolibacter</taxon>
    </lineage>
</organism>
<dbReference type="EMBL" id="JAENIK010000009">
    <property type="protein sequence ID" value="MBK1815794.1"/>
    <property type="molecule type" value="Genomic_DNA"/>
</dbReference>
<keyword evidence="1" id="KW-0812">Transmembrane</keyword>
<protein>
    <submittedName>
        <fullName evidence="2">TIGR02206 family membrane protein</fullName>
    </submittedName>
</protein>
<dbReference type="Proteomes" id="UP000600139">
    <property type="component" value="Unassembled WGS sequence"/>
</dbReference>
<dbReference type="Pfam" id="PF14808">
    <property type="entry name" value="TMEM164"/>
    <property type="match status" value="1"/>
</dbReference>
<evidence type="ECO:0000256" key="1">
    <source>
        <dbReference type="SAM" id="Phobius"/>
    </source>
</evidence>
<feature type="transmembrane region" description="Helical" evidence="1">
    <location>
        <begin position="102"/>
        <end position="124"/>
    </location>
</feature>
<feature type="transmembrane region" description="Helical" evidence="1">
    <location>
        <begin position="171"/>
        <end position="190"/>
    </location>
</feature>